<name>A0A6J1D8I3_MOMCH</name>
<feature type="region of interest" description="Disordered" evidence="16">
    <location>
        <begin position="1053"/>
        <end position="1095"/>
    </location>
</feature>
<evidence type="ECO:0000256" key="11">
    <source>
        <dbReference type="ARBA" id="ARBA00022840"/>
    </source>
</evidence>
<evidence type="ECO:0000256" key="13">
    <source>
        <dbReference type="ARBA" id="ARBA00023125"/>
    </source>
</evidence>
<evidence type="ECO:0000256" key="10">
    <source>
        <dbReference type="ARBA" id="ARBA00022833"/>
    </source>
</evidence>
<feature type="domain" description="Helicase C-terminal" evidence="18">
    <location>
        <begin position="874"/>
        <end position="1045"/>
    </location>
</feature>
<dbReference type="InterPro" id="IPR049730">
    <property type="entry name" value="SNF2/RAD54-like_C"/>
</dbReference>
<evidence type="ECO:0000256" key="14">
    <source>
        <dbReference type="ARBA" id="ARBA00023242"/>
    </source>
</evidence>
<keyword evidence="20" id="KW-1185">Reference proteome</keyword>
<accession>A0A6J1D8I3</accession>
<reference evidence="21" key="1">
    <citation type="submission" date="2025-08" db="UniProtKB">
        <authorList>
            <consortium name="RefSeq"/>
        </authorList>
    </citation>
    <scope>IDENTIFICATION</scope>
</reference>
<feature type="domain" description="PHD-type" evidence="19">
    <location>
        <begin position="226"/>
        <end position="356"/>
    </location>
</feature>
<evidence type="ECO:0000256" key="5">
    <source>
        <dbReference type="ARBA" id="ARBA00022723"/>
    </source>
</evidence>
<evidence type="ECO:0000256" key="2">
    <source>
        <dbReference type="ARBA" id="ARBA00004574"/>
    </source>
</evidence>
<dbReference type="GO" id="GO:0000781">
    <property type="term" value="C:chromosome, telomeric region"/>
    <property type="evidence" value="ECO:0007669"/>
    <property type="project" value="UniProtKB-SubCell"/>
</dbReference>
<keyword evidence="14" id="KW-0539">Nucleus</keyword>
<feature type="compositionally biased region" description="Low complexity" evidence="16">
    <location>
        <begin position="1067"/>
        <end position="1081"/>
    </location>
</feature>
<evidence type="ECO:0000256" key="9">
    <source>
        <dbReference type="ARBA" id="ARBA00022806"/>
    </source>
</evidence>
<evidence type="ECO:0000259" key="17">
    <source>
        <dbReference type="PROSITE" id="PS51192"/>
    </source>
</evidence>
<dbReference type="KEGG" id="mcha:111018231"/>
<dbReference type="PANTHER" id="PTHR45797">
    <property type="entry name" value="RAD54-LIKE"/>
    <property type="match status" value="1"/>
</dbReference>
<dbReference type="RefSeq" id="XP_022149939.1">
    <property type="nucleotide sequence ID" value="XM_022294247.1"/>
</dbReference>
<dbReference type="AlphaFoldDB" id="A0A6J1D8I3"/>
<keyword evidence="12" id="KW-0779">Telomere</keyword>
<dbReference type="GO" id="GO:0016887">
    <property type="term" value="F:ATP hydrolysis activity"/>
    <property type="evidence" value="ECO:0007669"/>
    <property type="project" value="InterPro"/>
</dbReference>
<dbReference type="CDD" id="cd18793">
    <property type="entry name" value="SF2_C_SNF"/>
    <property type="match status" value="1"/>
</dbReference>
<feature type="region of interest" description="Disordered" evidence="16">
    <location>
        <begin position="347"/>
        <end position="367"/>
    </location>
</feature>
<keyword evidence="4" id="KW-0158">Chromosome</keyword>
<evidence type="ECO:0000256" key="1">
    <source>
        <dbReference type="ARBA" id="ARBA00004123"/>
    </source>
</evidence>
<evidence type="ECO:0000256" key="12">
    <source>
        <dbReference type="ARBA" id="ARBA00022895"/>
    </source>
</evidence>
<dbReference type="GO" id="GO:0003677">
    <property type="term" value="F:DNA binding"/>
    <property type="evidence" value="ECO:0007669"/>
    <property type="project" value="UniProtKB-KW"/>
</dbReference>
<dbReference type="InterPro" id="IPR001650">
    <property type="entry name" value="Helicase_C-like"/>
</dbReference>
<comment type="similarity">
    <text evidence="3">Belongs to the SNF2/RAD54 helicase family.</text>
</comment>
<evidence type="ECO:0000313" key="21">
    <source>
        <dbReference type="RefSeq" id="XP_022149939.1"/>
    </source>
</evidence>
<keyword evidence="9" id="KW-0347">Helicase</keyword>
<organism evidence="20 21">
    <name type="scientific">Momordica charantia</name>
    <name type="common">Bitter gourd</name>
    <name type="synonym">Balsam pear</name>
    <dbReference type="NCBI Taxonomy" id="3673"/>
    <lineage>
        <taxon>Eukaryota</taxon>
        <taxon>Viridiplantae</taxon>
        <taxon>Streptophyta</taxon>
        <taxon>Embryophyta</taxon>
        <taxon>Tracheophyta</taxon>
        <taxon>Spermatophyta</taxon>
        <taxon>Magnoliopsida</taxon>
        <taxon>eudicotyledons</taxon>
        <taxon>Gunneridae</taxon>
        <taxon>Pentapetalae</taxon>
        <taxon>rosids</taxon>
        <taxon>fabids</taxon>
        <taxon>Cucurbitales</taxon>
        <taxon>Cucurbitaceae</taxon>
        <taxon>Momordiceae</taxon>
        <taxon>Momordica</taxon>
    </lineage>
</organism>
<dbReference type="InterPro" id="IPR044574">
    <property type="entry name" value="ARIP4-like"/>
</dbReference>
<dbReference type="PROSITE" id="PS51192">
    <property type="entry name" value="HELICASE_ATP_BIND_1"/>
    <property type="match status" value="1"/>
</dbReference>
<dbReference type="CDD" id="cd11726">
    <property type="entry name" value="ADDz_ATRX"/>
    <property type="match status" value="1"/>
</dbReference>
<keyword evidence="11" id="KW-0067">ATP-binding</keyword>
<dbReference type="GO" id="GO:0004386">
    <property type="term" value="F:helicase activity"/>
    <property type="evidence" value="ECO:0007669"/>
    <property type="project" value="UniProtKB-KW"/>
</dbReference>
<keyword evidence="8" id="KW-0378">Hydrolase</keyword>
<dbReference type="PROSITE" id="PS51533">
    <property type="entry name" value="ADD"/>
    <property type="match status" value="1"/>
</dbReference>
<evidence type="ECO:0000313" key="20">
    <source>
        <dbReference type="Proteomes" id="UP000504603"/>
    </source>
</evidence>
<dbReference type="OrthoDB" id="2020972at2759"/>
<dbReference type="SMART" id="SM00490">
    <property type="entry name" value="HELICc"/>
    <property type="match status" value="1"/>
</dbReference>
<dbReference type="GeneID" id="111018231"/>
<protein>
    <recommendedName>
        <fullName evidence="15">ATP-dependent helicase ATRX</fullName>
    </recommendedName>
</protein>
<dbReference type="GO" id="GO:0008270">
    <property type="term" value="F:zinc ion binding"/>
    <property type="evidence" value="ECO:0007669"/>
    <property type="project" value="UniProtKB-KW"/>
</dbReference>
<evidence type="ECO:0000256" key="4">
    <source>
        <dbReference type="ARBA" id="ARBA00022454"/>
    </source>
</evidence>
<dbReference type="SUPFAM" id="SSF52540">
    <property type="entry name" value="P-loop containing nucleoside triphosphate hydrolases"/>
    <property type="match status" value="2"/>
</dbReference>
<dbReference type="Proteomes" id="UP000504603">
    <property type="component" value="Unplaced"/>
</dbReference>
<dbReference type="InterPro" id="IPR025766">
    <property type="entry name" value="ADD"/>
</dbReference>
<gene>
    <name evidence="21" type="primary">LOC111018231</name>
</gene>
<keyword evidence="10" id="KW-0862">Zinc</keyword>
<keyword evidence="6" id="KW-0547">Nucleotide-binding</keyword>
<dbReference type="InterPro" id="IPR038718">
    <property type="entry name" value="SNF2-like_sf"/>
</dbReference>
<evidence type="ECO:0000256" key="15">
    <source>
        <dbReference type="ARBA" id="ARBA00031106"/>
    </source>
</evidence>
<keyword evidence="13" id="KW-0238">DNA-binding</keyword>
<evidence type="ECO:0000259" key="19">
    <source>
        <dbReference type="PROSITE" id="PS51533"/>
    </source>
</evidence>
<evidence type="ECO:0000256" key="16">
    <source>
        <dbReference type="SAM" id="MobiDB-lite"/>
    </source>
</evidence>
<feature type="compositionally biased region" description="Basic and acidic residues" evidence="16">
    <location>
        <begin position="108"/>
        <end position="120"/>
    </location>
</feature>
<feature type="region of interest" description="Disordered" evidence="16">
    <location>
        <begin position="108"/>
        <end position="147"/>
    </location>
</feature>
<dbReference type="InterPro" id="IPR000330">
    <property type="entry name" value="SNF2_N"/>
</dbReference>
<dbReference type="Gene3D" id="3.40.50.300">
    <property type="entry name" value="P-loop containing nucleotide triphosphate hydrolases"/>
    <property type="match status" value="1"/>
</dbReference>
<evidence type="ECO:0000256" key="6">
    <source>
        <dbReference type="ARBA" id="ARBA00022741"/>
    </source>
</evidence>
<keyword evidence="5" id="KW-0479">Metal-binding</keyword>
<dbReference type="Pfam" id="PF00271">
    <property type="entry name" value="Helicase_C"/>
    <property type="match status" value="1"/>
</dbReference>
<dbReference type="InterPro" id="IPR027417">
    <property type="entry name" value="P-loop_NTPase"/>
</dbReference>
<comment type="subcellular location">
    <subcellularLocation>
        <location evidence="2">Chromosome</location>
        <location evidence="2">Telomere</location>
    </subcellularLocation>
    <subcellularLocation>
        <location evidence="1">Nucleus</location>
    </subcellularLocation>
</comment>
<dbReference type="InterPro" id="IPR014001">
    <property type="entry name" value="Helicase_ATP-bd"/>
</dbReference>
<evidence type="ECO:0000256" key="7">
    <source>
        <dbReference type="ARBA" id="ARBA00022771"/>
    </source>
</evidence>
<dbReference type="Gene3D" id="3.40.50.10810">
    <property type="entry name" value="Tandem AAA-ATPase domain"/>
    <property type="match status" value="1"/>
</dbReference>
<evidence type="ECO:0000259" key="18">
    <source>
        <dbReference type="PROSITE" id="PS51194"/>
    </source>
</evidence>
<sequence length="1237" mass="140064">MGLKFLGVDEVEEIDDVDGNSCDPFVAAAIANEEELDLSEEQKKKFRKVKEEDDAIFDRKLQIHLKQKRYQKRYKQEVLQKDVSPVEKVIQRDEEQLVSLVDCLNPVSDEKTDGRQKGVSDDENGDGCHNLKIDIPNGSDASSDNDMARSMENTASVLPSALSDFVEPLGSKRLIDTRELNVQTKRSRTISVHNDESSLVKEHSTSNLTKLDNVCNMKQNDHGADSLPPESLNKKIRCTACDQVVIKAYAHPFLKVIVCADCKCLMDDKKNVKEPDCSECYCGWCGRNADLVSCKSCKTLFCISCIRRNLGVECLIKAQSSGWHCCCCCPSLLERLTMQLEEALGSGDLTGSSSDSDSDNPNADINVTISSKRKRKKKIRRILDDAELGEDTKKKIAIEKERQERLKSLQVQFSSNSKIMSSAGFCGNLSEGASVEVLGDVSTGYIVNVVREKGEEAVRMPSSISSKLKTHQVSGIRFMWENIIQSIRKVKSGDKGLGCILAHTMGLGKTFQVIAFLYTAMRSVDLGLRTALIVTPVNVLHNWRQEFLKWKPSELKPLRVFMLEDVTRERRAELLAKWRAKGGVFLIGYSAFRNLSLGKHVKDRHMAKEIYHALQDGPDILVCDEAHMIKNTKADITQALKQVKCQRRIALTGSPLQNNLMEYYCMVDFVREGFLGSSHEFRNRFQNPIENGQHTNSTLDDVKIMNQRSHILYEQLKGFVQRMDMTVVKKDLPPKTVFVISVKLSPLQRKLYKRFLDVHGFNNGKDSSEQLRKRSFFAGYQALAQIWNHPGILQLSKEDKYYVKREDAVENFLADDSSSDENMDSNIGIGEKPANANGNHQDKFVSGFFIKDWWNGLLHANSYKELDYSGKMVLLLEILTMCSELGDKALVFSQSIPTLDLIEFYLSRLPRRGKGGKFWKKGKDWYRLDGRTEGSERQKIVERFNEPLNKRVKCTLISTRAGSLGINLHSANRVVIVDGSWNPTYDLQAIYRAWRYGQTKPVFAYRFLAHGTMEEKIYKRQVTKEGLAARVVDRQQVYRTISREEMLHLFEFGDDENPEASTELDQGNGHAPHPTTTGHHGNVLKQKGPLSHGSCSSDKLMESLLGQHHPRWVANYHEHETLLQENEDEKLSKEEQDMAWEVYRKSLGWEEVQKVSPGDLTSEQKLTTSNVAHPAPETINLAQSRARNRFITRKCTNLSHLLTLRSQGTKVGCSTVCGECAQEISWEELNRDSKLGK</sequence>
<proteinExistence type="inferred from homology"/>
<dbReference type="PANTHER" id="PTHR45797:SF1">
    <property type="entry name" value="HELICASE ARIP4"/>
    <property type="match status" value="1"/>
</dbReference>
<dbReference type="PROSITE" id="PS51194">
    <property type="entry name" value="HELICASE_CTER"/>
    <property type="match status" value="1"/>
</dbReference>
<dbReference type="Pfam" id="PF00176">
    <property type="entry name" value="SNF2-rel_dom"/>
    <property type="match status" value="1"/>
</dbReference>
<dbReference type="GO" id="GO:0005524">
    <property type="term" value="F:ATP binding"/>
    <property type="evidence" value="ECO:0007669"/>
    <property type="project" value="UniProtKB-KW"/>
</dbReference>
<evidence type="ECO:0000256" key="3">
    <source>
        <dbReference type="ARBA" id="ARBA00007025"/>
    </source>
</evidence>
<keyword evidence="7" id="KW-0863">Zinc-finger</keyword>
<evidence type="ECO:0000256" key="8">
    <source>
        <dbReference type="ARBA" id="ARBA00022801"/>
    </source>
</evidence>
<dbReference type="GO" id="GO:0005634">
    <property type="term" value="C:nucleus"/>
    <property type="evidence" value="ECO:0007669"/>
    <property type="project" value="UniProtKB-SubCell"/>
</dbReference>
<feature type="domain" description="Helicase ATP-binding" evidence="17">
    <location>
        <begin position="490"/>
        <end position="673"/>
    </location>
</feature>
<dbReference type="SMART" id="SM00487">
    <property type="entry name" value="DEXDc"/>
    <property type="match status" value="1"/>
</dbReference>